<dbReference type="OrthoDB" id="338191at2"/>
<evidence type="ECO:0000313" key="1">
    <source>
        <dbReference type="EMBL" id="RHX87575.1"/>
    </source>
</evidence>
<accession>A0A396ZDZ6</accession>
<reference evidence="2" key="4">
    <citation type="journal article" date="2020" name="Int. J. Syst. Evol. Microbiol.">
        <title>Leptospira yasudae sp. nov. and Leptospira stimsonii sp. nov., two new species of the pathogenic group isolated from environmental sources.</title>
        <authorList>
            <person name="Casanovas-Massana A."/>
            <person name="Hamond C."/>
            <person name="Santos L.A."/>
            <person name="de Oliveira D."/>
            <person name="Hacker K.P."/>
            <person name="Balassiano I."/>
            <person name="Costa F."/>
            <person name="Medeiros M.A."/>
            <person name="Reis M.G."/>
            <person name="Ko A.I."/>
            <person name="Wunder E.A."/>
        </authorList>
    </citation>
    <scope>NUCLEOTIDE SEQUENCE</scope>
    <source>
        <strain evidence="1">AMB6-RJ</strain>
        <strain evidence="2">Yale</strain>
    </source>
</reference>
<evidence type="ECO:0000313" key="4">
    <source>
        <dbReference type="Proteomes" id="UP000265798"/>
    </source>
</evidence>
<evidence type="ECO:0000313" key="2">
    <source>
        <dbReference type="EMBL" id="RHX91967.1"/>
    </source>
</evidence>
<dbReference type="NCBIfam" id="NF047555">
    <property type="entry name" value="LIMLP_16695_fam"/>
    <property type="match status" value="1"/>
</dbReference>
<dbReference type="EMBL" id="QHCS01000001">
    <property type="protein sequence ID" value="RHX87575.1"/>
    <property type="molecule type" value="Genomic_DNA"/>
</dbReference>
<keyword evidence="6" id="KW-1185">Reference proteome</keyword>
<dbReference type="RefSeq" id="WP_118966818.1">
    <property type="nucleotide sequence ID" value="NZ_QHCS01000001.1"/>
</dbReference>
<dbReference type="Proteomes" id="UP000265798">
    <property type="component" value="Unassembled WGS sequence"/>
</dbReference>
<dbReference type="EMBL" id="RQGT01000126">
    <property type="protein sequence ID" value="TGM09825.1"/>
    <property type="molecule type" value="Genomic_DNA"/>
</dbReference>
<evidence type="ECO:0000313" key="6">
    <source>
        <dbReference type="Proteomes" id="UP000297422"/>
    </source>
</evidence>
<reference evidence="3" key="2">
    <citation type="submission" date="2018-10" db="EMBL/GenBank/DDBJ databases">
        <authorList>
            <person name="Vincent A.T."/>
            <person name="Schiettekatte O."/>
            <person name="Bourhy P."/>
            <person name="Veyrier F.J."/>
            <person name="Picardeau M."/>
        </authorList>
    </citation>
    <scope>NUCLEOTIDE SEQUENCE</scope>
    <source>
        <strain evidence="3">201702407</strain>
    </source>
</reference>
<evidence type="ECO:0000313" key="3">
    <source>
        <dbReference type="EMBL" id="TGM09825.1"/>
    </source>
</evidence>
<protein>
    <submittedName>
        <fullName evidence="2">Uncharacterized protein</fullName>
    </submittedName>
</protein>
<comment type="caution">
    <text evidence="2">The sequence shown here is derived from an EMBL/GenBank/DDBJ whole genome shotgun (WGS) entry which is preliminary data.</text>
</comment>
<reference evidence="4 5" key="1">
    <citation type="submission" date="2018-05" db="EMBL/GenBank/DDBJ databases">
        <title>Leptospira yasudae sp. nov. and Leptospira stimsonii sp. nov., two pathogenic species of the genus Leptospira isolated from environmental sources.</title>
        <authorList>
            <person name="Casanovas-Massana A."/>
            <person name="Hamond C."/>
            <person name="Santos L.A."/>
            <person name="Hacker K.P."/>
            <person name="Balassiano I."/>
            <person name="Medeiros M.A."/>
            <person name="Reis M.G."/>
            <person name="Ko A.I."/>
            <person name="Wunder E.A."/>
        </authorList>
    </citation>
    <scope>NUCLEOTIDE SEQUENCE [LARGE SCALE GENOMIC DNA]</scope>
    <source>
        <strain evidence="5">AMB6-RJ</strain>
        <strain evidence="4">Yale</strain>
    </source>
</reference>
<organism evidence="2 4">
    <name type="scientific">Leptospira stimsonii</name>
    <dbReference type="NCBI Taxonomy" id="2202203"/>
    <lineage>
        <taxon>Bacteria</taxon>
        <taxon>Pseudomonadati</taxon>
        <taxon>Spirochaetota</taxon>
        <taxon>Spirochaetia</taxon>
        <taxon>Leptospirales</taxon>
        <taxon>Leptospiraceae</taxon>
        <taxon>Leptospira</taxon>
    </lineage>
</organism>
<dbReference type="Proteomes" id="UP000297422">
    <property type="component" value="Unassembled WGS sequence"/>
</dbReference>
<evidence type="ECO:0000313" key="5">
    <source>
        <dbReference type="Proteomes" id="UP000266669"/>
    </source>
</evidence>
<dbReference type="EMBL" id="QHCT01000001">
    <property type="protein sequence ID" value="RHX91967.1"/>
    <property type="molecule type" value="Genomic_DNA"/>
</dbReference>
<name>A0A4R9KYR8_9LEPT</name>
<reference evidence="3" key="3">
    <citation type="journal article" date="2019" name="PLoS Negl. Trop. Dis.">
        <title>Revisiting the worldwide diversity of Leptospira species in the environment.</title>
        <authorList>
            <person name="Vincent A.T."/>
            <person name="Schiettekatte O."/>
            <person name="Bourhy P."/>
            <person name="Veyrier F.J."/>
            <person name="Picardeau M."/>
        </authorList>
    </citation>
    <scope>NUCLEOTIDE SEQUENCE</scope>
    <source>
        <strain evidence="3">201702407</strain>
    </source>
</reference>
<proteinExistence type="predicted"/>
<gene>
    <name evidence="2" type="ORF">DLM75_01665</name>
    <name evidence="1" type="ORF">DLM78_00780</name>
    <name evidence="3" type="ORF">EHQ90_20440</name>
</gene>
<accession>A0A4R9KYR8</accession>
<dbReference type="Proteomes" id="UP000266669">
    <property type="component" value="Unassembled WGS sequence"/>
</dbReference>
<dbReference type="AlphaFoldDB" id="A0A4R9KYR8"/>
<sequence>MKILKNLFQTEIRNSFLKESFQEEEWYQSLINRPGIEERFPYFKTKAENRKTTTAIVR</sequence>